<dbReference type="GO" id="GO:0000398">
    <property type="term" value="P:mRNA splicing, via spliceosome"/>
    <property type="evidence" value="ECO:0007669"/>
    <property type="project" value="InterPro"/>
</dbReference>
<dbReference type="Pfam" id="PF12656">
    <property type="entry name" value="G-patch_2"/>
    <property type="match status" value="1"/>
</dbReference>
<dbReference type="SMART" id="SM00739">
    <property type="entry name" value="KOW"/>
    <property type="match status" value="1"/>
</dbReference>
<sequence length="416" mass="46453">MMGSNEPKISFGVKAKPKTLLGISPASSVTLKAKEAKERIEFLEGNLIKTAGKQEEQRSTFLVIPPLKNERSTERTAKVSIIQQLKQQRLQDGATLSSTNSMLNDGIETLEQRAAREIVAETADAIIKKEDSSSIVVPLRPEELPLDGARESTLDDYESVPIEQFGQGMLRGMGWKGDVKKETEKLTMGPAPRPKGLGLGADRSVKQGNGQGTVPLAQGEGLVMKCGAPVKIISGRHKGKYATVKSIDEDTGRVIVELSIGRKLESLNECLVQLVSVAEYSKNSNVINTVKYEQFKERELNNASAGSSKDTRVEKAYSKHSSQRGNDSTNSSEDERERQRRKHKKSSSPYIRTSSGTKKKSHKYKQRREYRDERRGSSRDRRHRSPRSSGSESDDKFHKKKTKKKKRPRSRSRSRQ</sequence>
<dbReference type="VEuPathDB" id="VectorBase:AFUN020131"/>
<evidence type="ECO:0000256" key="3">
    <source>
        <dbReference type="SAM" id="Coils"/>
    </source>
</evidence>
<evidence type="ECO:0000313" key="6">
    <source>
        <dbReference type="EnsemblMetazoa" id="AFUN020131-PA"/>
    </source>
</evidence>
<dbReference type="GO" id="GO:0005681">
    <property type="term" value="C:spliceosomal complex"/>
    <property type="evidence" value="ECO:0007669"/>
    <property type="project" value="TreeGrafter"/>
</dbReference>
<accession>A0A4Y0BNJ6</accession>
<keyword evidence="2" id="KW-0539">Nucleus</keyword>
<dbReference type="EnsemblMetazoa" id="AFUN020131-RA">
    <property type="protein sequence ID" value="AFUN020131-PA"/>
    <property type="gene ID" value="AFUN020131"/>
</dbReference>
<feature type="compositionally biased region" description="Basic and acidic residues" evidence="4">
    <location>
        <begin position="367"/>
        <end position="379"/>
    </location>
</feature>
<feature type="compositionally biased region" description="Basic residues" evidence="4">
    <location>
        <begin position="398"/>
        <end position="416"/>
    </location>
</feature>
<dbReference type="Gene3D" id="2.30.30.30">
    <property type="match status" value="1"/>
</dbReference>
<dbReference type="InterPro" id="IPR005824">
    <property type="entry name" value="KOW"/>
</dbReference>
<dbReference type="SUPFAM" id="SSF50104">
    <property type="entry name" value="Translation proteins SH3-like domain"/>
    <property type="match status" value="1"/>
</dbReference>
<dbReference type="Pfam" id="PF00467">
    <property type="entry name" value="KOW"/>
    <property type="match status" value="1"/>
</dbReference>
<evidence type="ECO:0000259" key="5">
    <source>
        <dbReference type="SMART" id="SM00739"/>
    </source>
</evidence>
<organism evidence="6">
    <name type="scientific">Anopheles funestus</name>
    <name type="common">African malaria mosquito</name>
    <dbReference type="NCBI Taxonomy" id="62324"/>
    <lineage>
        <taxon>Eukaryota</taxon>
        <taxon>Metazoa</taxon>
        <taxon>Ecdysozoa</taxon>
        <taxon>Arthropoda</taxon>
        <taxon>Hexapoda</taxon>
        <taxon>Insecta</taxon>
        <taxon>Pterygota</taxon>
        <taxon>Neoptera</taxon>
        <taxon>Endopterygota</taxon>
        <taxon>Diptera</taxon>
        <taxon>Nematocera</taxon>
        <taxon>Culicoidea</taxon>
        <taxon>Culicidae</taxon>
        <taxon>Anophelinae</taxon>
        <taxon>Anopheles</taxon>
    </lineage>
</organism>
<dbReference type="PANTHER" id="PTHR15818">
    <property type="entry name" value="G PATCH AND KOW-CONTAINING"/>
    <property type="match status" value="1"/>
</dbReference>
<feature type="coiled-coil region" evidence="3">
    <location>
        <begin position="26"/>
        <end position="53"/>
    </location>
</feature>
<keyword evidence="3" id="KW-0175">Coiled coil</keyword>
<feature type="compositionally biased region" description="Polar residues" evidence="4">
    <location>
        <begin position="319"/>
        <end position="331"/>
    </location>
</feature>
<feature type="region of interest" description="Disordered" evidence="4">
    <location>
        <begin position="299"/>
        <end position="416"/>
    </location>
</feature>
<dbReference type="PANTHER" id="PTHR15818:SF2">
    <property type="entry name" value="G-PATCH DOMAIN AND KOW MOTIFS-CONTAINING PROTEIN"/>
    <property type="match status" value="1"/>
</dbReference>
<dbReference type="InterPro" id="IPR008991">
    <property type="entry name" value="Translation_prot_SH3-like_sf"/>
</dbReference>
<dbReference type="CDD" id="cd13152">
    <property type="entry name" value="KOW_GPKOW_A"/>
    <property type="match status" value="1"/>
</dbReference>
<reference evidence="6" key="1">
    <citation type="submission" date="2020-05" db="UniProtKB">
        <authorList>
            <consortium name="EnsemblMetazoa"/>
        </authorList>
    </citation>
    <scope>IDENTIFICATION</scope>
    <source>
        <strain evidence="6">FUMOZ</strain>
    </source>
</reference>
<comment type="subcellular location">
    <subcellularLocation>
        <location evidence="1">Nucleus</location>
    </subcellularLocation>
</comment>
<feature type="compositionally biased region" description="Polar residues" evidence="4">
    <location>
        <begin position="347"/>
        <end position="356"/>
    </location>
</feature>
<evidence type="ECO:0000256" key="1">
    <source>
        <dbReference type="ARBA" id="ARBA00004123"/>
    </source>
</evidence>
<evidence type="ECO:0000256" key="2">
    <source>
        <dbReference type="ARBA" id="ARBA00023242"/>
    </source>
</evidence>
<feature type="compositionally biased region" description="Basic residues" evidence="4">
    <location>
        <begin position="357"/>
        <end position="366"/>
    </location>
</feature>
<dbReference type="InterPro" id="IPR014722">
    <property type="entry name" value="Rib_uL2_dom2"/>
</dbReference>
<dbReference type="AlphaFoldDB" id="A0A4Y0BNJ6"/>
<evidence type="ECO:0000256" key="4">
    <source>
        <dbReference type="SAM" id="MobiDB-lite"/>
    </source>
</evidence>
<feature type="domain" description="KOW" evidence="5">
    <location>
        <begin position="223"/>
        <end position="250"/>
    </location>
</feature>
<dbReference type="InterPro" id="IPR045166">
    <property type="entry name" value="Spp2-like"/>
</dbReference>
<name>A0A4Y0BNJ6_ANOFN</name>
<dbReference type="InterPro" id="IPR026822">
    <property type="entry name" value="Spp2/MOS2_G-patch"/>
</dbReference>
<protein>
    <recommendedName>
        <fullName evidence="5">KOW domain-containing protein</fullName>
    </recommendedName>
</protein>
<dbReference type="InterPro" id="IPR041993">
    <property type="entry name" value="GPKOW_KOW1"/>
</dbReference>
<dbReference type="STRING" id="62324.A0A4Y0BNJ6"/>
<proteinExistence type="predicted"/>